<evidence type="ECO:0000259" key="4">
    <source>
        <dbReference type="Pfam" id="PF00294"/>
    </source>
</evidence>
<dbReference type="SUPFAM" id="SSF53613">
    <property type="entry name" value="Ribokinase-like"/>
    <property type="match status" value="1"/>
</dbReference>
<dbReference type="GO" id="GO:0019698">
    <property type="term" value="P:D-galacturonate catabolic process"/>
    <property type="evidence" value="ECO:0007669"/>
    <property type="project" value="TreeGrafter"/>
</dbReference>
<dbReference type="GO" id="GO:0005829">
    <property type="term" value="C:cytosol"/>
    <property type="evidence" value="ECO:0007669"/>
    <property type="project" value="TreeGrafter"/>
</dbReference>
<reference evidence="5 6" key="1">
    <citation type="submission" date="2017-08" db="EMBL/GenBank/DDBJ databases">
        <title>Infants hospitalized years apart are colonized by the same room-sourced microbial strains.</title>
        <authorList>
            <person name="Brooks B."/>
            <person name="Olm M.R."/>
            <person name="Firek B.A."/>
            <person name="Baker R."/>
            <person name="Thomas B.C."/>
            <person name="Morowitz M.J."/>
            <person name="Banfield J.F."/>
        </authorList>
    </citation>
    <scope>NUCLEOTIDE SEQUENCE [LARGE SCALE GENOMIC DNA]</scope>
    <source>
        <strain evidence="5">S2_005_001_R2_27</strain>
    </source>
</reference>
<dbReference type="GO" id="GO:0042840">
    <property type="term" value="P:D-glucuronate catabolic process"/>
    <property type="evidence" value="ECO:0007669"/>
    <property type="project" value="TreeGrafter"/>
</dbReference>
<evidence type="ECO:0000313" key="5">
    <source>
        <dbReference type="EMBL" id="PZQ82813.1"/>
    </source>
</evidence>
<evidence type="ECO:0000256" key="3">
    <source>
        <dbReference type="ARBA" id="ARBA00022777"/>
    </source>
</evidence>
<name>A0A2W5STI9_ANCNO</name>
<feature type="domain" description="Carbohydrate kinase PfkB" evidence="4">
    <location>
        <begin position="2"/>
        <end position="296"/>
    </location>
</feature>
<evidence type="ECO:0000256" key="1">
    <source>
        <dbReference type="ARBA" id="ARBA00010688"/>
    </source>
</evidence>
<protein>
    <submittedName>
        <fullName evidence="5">2-dehydro-3-deoxygluconokinase</fullName>
    </submittedName>
</protein>
<proteinExistence type="inferred from homology"/>
<dbReference type="CDD" id="cd01166">
    <property type="entry name" value="KdgK"/>
    <property type="match status" value="1"/>
</dbReference>
<dbReference type="AlphaFoldDB" id="A0A2W5STI9"/>
<dbReference type="InterPro" id="IPR050306">
    <property type="entry name" value="PfkB_Carbo_kinase"/>
</dbReference>
<dbReference type="GO" id="GO:0006974">
    <property type="term" value="P:DNA damage response"/>
    <property type="evidence" value="ECO:0007669"/>
    <property type="project" value="TreeGrafter"/>
</dbReference>
<sequence length="305" mass="32287">MKNFASIGECMVELASSGEGLYRRGFAGDTLNTAWGVRALSDPDELGVRYLTSVGDDRLSDDLVSFIDGAGIDATRIGRVPGRTVGLYMITLDGHERSFTYWRDTSAAKLLAQDAAALAAALADVDCVYFSGITLAILAPEHRRTLLDVLADIRARGGMVAFDGNARLRLWPDIEAMRAGLEMGYRAATIALPTFPDEKDVFGDASPQACAARITACGVPEVVVKDGAEPCTLWSDGALHTVPAIKVETPVDTTGAGDSFNAGYLAGRLAGLGPVEAARLGHRVAARVICRPGALIDMAELRACR</sequence>
<dbReference type="GO" id="GO:0008673">
    <property type="term" value="F:2-dehydro-3-deoxygluconokinase activity"/>
    <property type="evidence" value="ECO:0007669"/>
    <property type="project" value="TreeGrafter"/>
</dbReference>
<dbReference type="Proteomes" id="UP000248887">
    <property type="component" value="Unassembled WGS sequence"/>
</dbReference>
<dbReference type="PANTHER" id="PTHR43085">
    <property type="entry name" value="HEXOKINASE FAMILY MEMBER"/>
    <property type="match status" value="1"/>
</dbReference>
<dbReference type="Pfam" id="PF00294">
    <property type="entry name" value="PfkB"/>
    <property type="match status" value="1"/>
</dbReference>
<keyword evidence="2" id="KW-0808">Transferase</keyword>
<comment type="caution">
    <text evidence="5">The sequence shown here is derived from an EMBL/GenBank/DDBJ whole genome shotgun (WGS) entry which is preliminary data.</text>
</comment>
<evidence type="ECO:0000313" key="6">
    <source>
        <dbReference type="Proteomes" id="UP000248887"/>
    </source>
</evidence>
<evidence type="ECO:0000256" key="2">
    <source>
        <dbReference type="ARBA" id="ARBA00022679"/>
    </source>
</evidence>
<dbReference type="EMBL" id="QFQD01000028">
    <property type="protein sequence ID" value="PZQ82813.1"/>
    <property type="molecule type" value="Genomic_DNA"/>
</dbReference>
<dbReference type="InterPro" id="IPR011611">
    <property type="entry name" value="PfkB_dom"/>
</dbReference>
<dbReference type="PROSITE" id="PS00584">
    <property type="entry name" value="PFKB_KINASES_2"/>
    <property type="match status" value="1"/>
</dbReference>
<accession>A0A2W5STI9</accession>
<dbReference type="Gene3D" id="3.40.1190.20">
    <property type="match status" value="1"/>
</dbReference>
<comment type="similarity">
    <text evidence="1">Belongs to the carbohydrate kinase PfkB family.</text>
</comment>
<organism evidence="5 6">
    <name type="scientific">Ancylobacter novellus</name>
    <name type="common">Thiobacillus novellus</name>
    <dbReference type="NCBI Taxonomy" id="921"/>
    <lineage>
        <taxon>Bacteria</taxon>
        <taxon>Pseudomonadati</taxon>
        <taxon>Pseudomonadota</taxon>
        <taxon>Alphaproteobacteria</taxon>
        <taxon>Hyphomicrobiales</taxon>
        <taxon>Xanthobacteraceae</taxon>
        <taxon>Ancylobacter</taxon>
    </lineage>
</organism>
<dbReference type="InterPro" id="IPR002173">
    <property type="entry name" value="Carboh/pur_kinase_PfkB_CS"/>
</dbReference>
<dbReference type="PANTHER" id="PTHR43085:SF15">
    <property type="entry name" value="2-DEHYDRO-3-DEOXYGLUCONOKINASE"/>
    <property type="match status" value="1"/>
</dbReference>
<gene>
    <name evidence="5" type="ORF">DI549_10160</name>
</gene>
<keyword evidence="3 5" id="KW-0418">Kinase</keyword>
<dbReference type="InterPro" id="IPR029056">
    <property type="entry name" value="Ribokinase-like"/>
</dbReference>